<dbReference type="Gene3D" id="2.60.40.10">
    <property type="entry name" value="Immunoglobulins"/>
    <property type="match status" value="2"/>
</dbReference>
<feature type="domain" description="Ig-like" evidence="3">
    <location>
        <begin position="26"/>
        <end position="143"/>
    </location>
</feature>
<evidence type="ECO:0000313" key="4">
    <source>
        <dbReference type="Ensembl" id="ENSSAUP00010044533.1"/>
    </source>
</evidence>
<keyword evidence="2" id="KW-0732">Signal</keyword>
<dbReference type="InterPro" id="IPR013106">
    <property type="entry name" value="Ig_V-set"/>
</dbReference>
<dbReference type="InterPro" id="IPR036179">
    <property type="entry name" value="Ig-like_dom_sf"/>
</dbReference>
<dbReference type="OrthoDB" id="6152887at2759"/>
<reference evidence="4" key="1">
    <citation type="submission" date="2021-04" db="EMBL/GenBank/DDBJ databases">
        <authorList>
            <consortium name="Wellcome Sanger Institute Data Sharing"/>
        </authorList>
    </citation>
    <scope>NUCLEOTIDE SEQUENCE [LARGE SCALE GENOMIC DNA]</scope>
</reference>
<evidence type="ECO:0000259" key="3">
    <source>
        <dbReference type="PROSITE" id="PS50835"/>
    </source>
</evidence>
<reference evidence="4" key="3">
    <citation type="submission" date="2025-09" db="UniProtKB">
        <authorList>
            <consortium name="Ensembl"/>
        </authorList>
    </citation>
    <scope>IDENTIFICATION</scope>
</reference>
<feature type="transmembrane region" description="Helical" evidence="1">
    <location>
        <begin position="234"/>
        <end position="256"/>
    </location>
</feature>
<dbReference type="GO" id="GO:0045124">
    <property type="term" value="P:regulation of bone resorption"/>
    <property type="evidence" value="ECO:0007669"/>
    <property type="project" value="TreeGrafter"/>
</dbReference>
<sequence>MWQQTDCVCLILSAIITGSLSVSWDMKVSPVVSVPRGEDAVLSCFFTHPGQQDYSGLITVKWLARESNAPPFFKCSLRNDSKEELKDCSGSGLKQSLKGDPRQGDLSLIMRKIHMADSGPYFCRVELDGVWQYEQKETRLLVTVKPQILSLSVVEPSSGSTTRRLKCEVEGNPPPTITWLSDSRHLSTDQVFTSPVSLERLFSSVPYVEGEVFTCRVENILGGAERRYPADNTLIITLSVCGLIVLLLLCAGIICCRRRVLNRRLQSSDSPAGGDGELQLVYTTVSPKTQHESLKSSNSRHLEEEGVVYSPVNIQ</sequence>
<keyword evidence="1" id="KW-0472">Membrane</keyword>
<dbReference type="GO" id="GO:0032956">
    <property type="term" value="P:regulation of actin cytoskeleton organization"/>
    <property type="evidence" value="ECO:0007669"/>
    <property type="project" value="TreeGrafter"/>
</dbReference>
<evidence type="ECO:0000256" key="2">
    <source>
        <dbReference type="SAM" id="SignalP"/>
    </source>
</evidence>
<gene>
    <name evidence="4" type="primary">siglec15l</name>
</gene>
<dbReference type="InParanoid" id="A0A671X0H2"/>
<feature type="domain" description="Ig-like" evidence="3">
    <location>
        <begin position="146"/>
        <end position="233"/>
    </location>
</feature>
<dbReference type="PROSITE" id="PS50835">
    <property type="entry name" value="IG_LIKE"/>
    <property type="match status" value="2"/>
</dbReference>
<dbReference type="Pfam" id="PF07686">
    <property type="entry name" value="V-set"/>
    <property type="match status" value="1"/>
</dbReference>
<protein>
    <submittedName>
        <fullName evidence="4">Sialic acid-binding Ig-like lectin 15</fullName>
    </submittedName>
</protein>
<proteinExistence type="predicted"/>
<name>A0A671X0H2_SPAAU</name>
<keyword evidence="1" id="KW-0812">Transmembrane</keyword>
<dbReference type="SUPFAM" id="SSF48726">
    <property type="entry name" value="Immunoglobulin"/>
    <property type="match status" value="2"/>
</dbReference>
<dbReference type="GO" id="GO:0005886">
    <property type="term" value="C:plasma membrane"/>
    <property type="evidence" value="ECO:0007669"/>
    <property type="project" value="TreeGrafter"/>
</dbReference>
<dbReference type="SMART" id="SM00409">
    <property type="entry name" value="IG"/>
    <property type="match status" value="1"/>
</dbReference>
<keyword evidence="5" id="KW-1185">Reference proteome</keyword>
<evidence type="ECO:0000256" key="1">
    <source>
        <dbReference type="SAM" id="Phobius"/>
    </source>
</evidence>
<organism evidence="4 5">
    <name type="scientific">Sparus aurata</name>
    <name type="common">Gilthead sea bream</name>
    <dbReference type="NCBI Taxonomy" id="8175"/>
    <lineage>
        <taxon>Eukaryota</taxon>
        <taxon>Metazoa</taxon>
        <taxon>Chordata</taxon>
        <taxon>Craniata</taxon>
        <taxon>Vertebrata</taxon>
        <taxon>Euteleostomi</taxon>
        <taxon>Actinopterygii</taxon>
        <taxon>Neopterygii</taxon>
        <taxon>Teleostei</taxon>
        <taxon>Neoteleostei</taxon>
        <taxon>Acanthomorphata</taxon>
        <taxon>Eupercaria</taxon>
        <taxon>Spariformes</taxon>
        <taxon>Sparidae</taxon>
        <taxon>Sparus</taxon>
    </lineage>
</organism>
<dbReference type="GO" id="GO:2001204">
    <property type="term" value="P:regulation of osteoclast development"/>
    <property type="evidence" value="ECO:0007669"/>
    <property type="project" value="TreeGrafter"/>
</dbReference>
<dbReference type="GeneTree" id="ENSGT01030000234909"/>
<dbReference type="InterPro" id="IPR003599">
    <property type="entry name" value="Ig_sub"/>
</dbReference>
<dbReference type="InterPro" id="IPR007110">
    <property type="entry name" value="Ig-like_dom"/>
</dbReference>
<dbReference type="PANTHER" id="PTHR46942:SF1">
    <property type="entry name" value="SIALIC ACID-BINDING IG-LIKE LECTIN 15"/>
    <property type="match status" value="1"/>
</dbReference>
<dbReference type="PANTHER" id="PTHR46942">
    <property type="entry name" value="SIALIC ACID-BINDING IG-LIKE LECTIN 15"/>
    <property type="match status" value="1"/>
</dbReference>
<dbReference type="AlphaFoldDB" id="A0A671X0H2"/>
<dbReference type="InterPro" id="IPR013783">
    <property type="entry name" value="Ig-like_fold"/>
</dbReference>
<reference evidence="4" key="2">
    <citation type="submission" date="2025-08" db="UniProtKB">
        <authorList>
            <consortium name="Ensembl"/>
        </authorList>
    </citation>
    <scope>IDENTIFICATION</scope>
</reference>
<dbReference type="InterPro" id="IPR042836">
    <property type="entry name" value="SIG15"/>
</dbReference>
<evidence type="ECO:0000313" key="5">
    <source>
        <dbReference type="Proteomes" id="UP000472265"/>
    </source>
</evidence>
<dbReference type="Ensembl" id="ENSSAUT00010046837.1">
    <property type="protein sequence ID" value="ENSSAUP00010044533.1"/>
    <property type="gene ID" value="ENSSAUG00010018614.1"/>
</dbReference>
<dbReference type="Pfam" id="PF13927">
    <property type="entry name" value="Ig_3"/>
    <property type="match status" value="1"/>
</dbReference>
<dbReference type="OMA" id="NHTERTY"/>
<dbReference type="Proteomes" id="UP000472265">
    <property type="component" value="Chromosome 17"/>
</dbReference>
<feature type="chain" id="PRO_5025529883" evidence="2">
    <location>
        <begin position="22"/>
        <end position="315"/>
    </location>
</feature>
<keyword evidence="1" id="KW-1133">Transmembrane helix</keyword>
<accession>A0A671X0H2</accession>
<feature type="signal peptide" evidence="2">
    <location>
        <begin position="1"/>
        <end position="21"/>
    </location>
</feature>